<accession>N6ZEJ0</accession>
<proteinExistence type="predicted"/>
<dbReference type="AlphaFoldDB" id="N6ZEJ0"/>
<organism evidence="1 2">
    <name type="scientific">Thauera linaloolentis (strain DSM 12138 / JCM 21573 / CCUG 41526 / CIP 105981 / IAM 15112 / NBRC 102519 / 47Lol)</name>
    <dbReference type="NCBI Taxonomy" id="1123367"/>
    <lineage>
        <taxon>Bacteria</taxon>
        <taxon>Pseudomonadati</taxon>
        <taxon>Pseudomonadota</taxon>
        <taxon>Betaproteobacteria</taxon>
        <taxon>Rhodocyclales</taxon>
        <taxon>Zoogloeaceae</taxon>
        <taxon>Thauera</taxon>
    </lineage>
</organism>
<evidence type="ECO:0000313" key="2">
    <source>
        <dbReference type="Proteomes" id="UP000013232"/>
    </source>
</evidence>
<dbReference type="Gene3D" id="3.40.50.1820">
    <property type="entry name" value="alpha/beta hydrolase"/>
    <property type="match status" value="1"/>
</dbReference>
<dbReference type="Proteomes" id="UP000013232">
    <property type="component" value="Unassembled WGS sequence"/>
</dbReference>
<gene>
    <name evidence="1" type="ORF">C666_00145</name>
</gene>
<keyword evidence="2" id="KW-1185">Reference proteome</keyword>
<dbReference type="eggNOG" id="COG1073">
    <property type="taxonomic scope" value="Bacteria"/>
</dbReference>
<dbReference type="SUPFAM" id="SSF53474">
    <property type="entry name" value="alpha/beta-Hydrolases"/>
    <property type="match status" value="2"/>
</dbReference>
<name>N6ZEJ0_THAL4</name>
<protein>
    <submittedName>
        <fullName evidence="1">Uncharacterized protein</fullName>
    </submittedName>
</protein>
<sequence>MVALATRAFAESGWAVLQLDCLGCGDSAGDFGDASWQAWVNDVGLGYGWLKERFGLMPALWSLRAGSLLVSDWLASSGTRAAWLGWQPVTNGKQHLTQFLRLKAASEMLAESDARAAMAALRDAMQRGETVEVAGYALASGLVAGMERAAVCLNAAAIAEPVVLLEVVSGDRQAVSPGLARLVESGVQAGADVTADVVEGSAFWQTQEIEEVPALIERSLVALERFV</sequence>
<dbReference type="STRING" id="1123367.GCA_000621305_02022"/>
<reference evidence="1 2" key="1">
    <citation type="submission" date="2012-09" db="EMBL/GenBank/DDBJ databases">
        <title>Draft Genome Sequences of 6 Strains from Genus Thauera.</title>
        <authorList>
            <person name="Liu B."/>
            <person name="Shapleigh J.P."/>
            <person name="Frostegard A.H."/>
        </authorList>
    </citation>
    <scope>NUCLEOTIDE SEQUENCE [LARGE SCALE GENOMIC DNA]</scope>
    <source>
        <strain evidence="2">47Lol / DSM 12138</strain>
    </source>
</reference>
<dbReference type="EMBL" id="AMXE01000001">
    <property type="protein sequence ID" value="ENO90589.1"/>
    <property type="molecule type" value="Genomic_DNA"/>
</dbReference>
<evidence type="ECO:0000313" key="1">
    <source>
        <dbReference type="EMBL" id="ENO90589.1"/>
    </source>
</evidence>
<dbReference type="InterPro" id="IPR029058">
    <property type="entry name" value="AB_hydrolase_fold"/>
</dbReference>
<comment type="caution">
    <text evidence="1">The sequence shown here is derived from an EMBL/GenBank/DDBJ whole genome shotgun (WGS) entry which is preliminary data.</text>
</comment>